<gene>
    <name evidence="1" type="ORF">DES40_1487</name>
</gene>
<keyword evidence="2" id="KW-1185">Reference proteome</keyword>
<organism evidence="1 2">
    <name type="scientific">Litorimonas taeanensis</name>
    <dbReference type="NCBI Taxonomy" id="568099"/>
    <lineage>
        <taxon>Bacteria</taxon>
        <taxon>Pseudomonadati</taxon>
        <taxon>Pseudomonadota</taxon>
        <taxon>Alphaproteobacteria</taxon>
        <taxon>Maricaulales</taxon>
        <taxon>Robiginitomaculaceae</taxon>
    </lineage>
</organism>
<reference evidence="1 2" key="1">
    <citation type="submission" date="2018-10" db="EMBL/GenBank/DDBJ databases">
        <title>Genomic Encyclopedia of Type Strains, Phase IV (KMG-IV): sequencing the most valuable type-strain genomes for metagenomic binning, comparative biology and taxonomic classification.</title>
        <authorList>
            <person name="Goeker M."/>
        </authorList>
    </citation>
    <scope>NUCLEOTIDE SEQUENCE [LARGE SCALE GENOMIC DNA]</scope>
    <source>
        <strain evidence="1 2">DSM 22008</strain>
    </source>
</reference>
<name>A0A420WMD3_9PROT</name>
<protein>
    <submittedName>
        <fullName evidence="1">Rod binding protein</fullName>
    </submittedName>
</protein>
<comment type="caution">
    <text evidence="1">The sequence shown here is derived from an EMBL/GenBank/DDBJ whole genome shotgun (WGS) entry which is preliminary data.</text>
</comment>
<dbReference type="Proteomes" id="UP000282211">
    <property type="component" value="Unassembled WGS sequence"/>
</dbReference>
<dbReference type="OrthoDB" id="7690273at2"/>
<proteinExistence type="predicted"/>
<dbReference type="EMBL" id="RBII01000001">
    <property type="protein sequence ID" value="RKQ72150.1"/>
    <property type="molecule type" value="Genomic_DNA"/>
</dbReference>
<dbReference type="AlphaFoldDB" id="A0A420WMD3"/>
<dbReference type="InParanoid" id="A0A420WMD3"/>
<evidence type="ECO:0000313" key="2">
    <source>
        <dbReference type="Proteomes" id="UP000282211"/>
    </source>
</evidence>
<accession>A0A420WMD3</accession>
<sequence>MTGFMSPIQTNPLSAMTAETVSAPHSTVQSEGKEDAEIMQAAKDFEAAFITQMLKYSGLGEAMTKNGGEDVQAFTDFYIENFAEKIVDKGGFGLADKFYDKLLAKETAHAELESVLNVKS</sequence>
<dbReference type="RefSeq" id="WP_121100106.1">
    <property type="nucleotide sequence ID" value="NZ_RBII01000001.1"/>
</dbReference>
<evidence type="ECO:0000313" key="1">
    <source>
        <dbReference type="EMBL" id="RKQ72150.1"/>
    </source>
</evidence>